<name>A0AA37WM29_9ALTE</name>
<dbReference type="Proteomes" id="UP001156601">
    <property type="component" value="Unassembled WGS sequence"/>
</dbReference>
<organism evidence="2 3">
    <name type="scientific">Agaribacter marinus</name>
    <dbReference type="NCBI Taxonomy" id="1431249"/>
    <lineage>
        <taxon>Bacteria</taxon>
        <taxon>Pseudomonadati</taxon>
        <taxon>Pseudomonadota</taxon>
        <taxon>Gammaproteobacteria</taxon>
        <taxon>Alteromonadales</taxon>
        <taxon>Alteromonadaceae</taxon>
        <taxon>Agaribacter</taxon>
    </lineage>
</organism>
<feature type="region of interest" description="Disordered" evidence="1">
    <location>
        <begin position="25"/>
        <end position="53"/>
    </location>
</feature>
<dbReference type="PROSITE" id="PS51257">
    <property type="entry name" value="PROKAR_LIPOPROTEIN"/>
    <property type="match status" value="1"/>
</dbReference>
<evidence type="ECO:0008006" key="4">
    <source>
        <dbReference type="Google" id="ProtNLM"/>
    </source>
</evidence>
<proteinExistence type="predicted"/>
<sequence length="274" mass="28856">MKRFIPILVACSMGTFLQGCNAGDGTGLNDDGQPVDLSLPDPPSQPEPPDEDSLQANLASIQEKVLVPRCTQCHAGGNAPLGLAMDDLATSQSNLINVDSATNSSFKRVLPGDAENSFLYLKISGAPIAGNQMPLGEAPLDQETQNTIKDWINNGAPIDSSQVTVVANTMSVTADTVSVALAFSNEMSSDTLSANDVQVFSTTNNELISATTNIQWSDEKTLNINISGLDPALTGIALVLNEPLTSTIIDKHGFVLDGDMDGNEGGVFTYEILK</sequence>
<keyword evidence="3" id="KW-1185">Reference proteome</keyword>
<evidence type="ECO:0000256" key="1">
    <source>
        <dbReference type="SAM" id="MobiDB-lite"/>
    </source>
</evidence>
<reference evidence="2" key="1">
    <citation type="journal article" date="2014" name="Int. J. Syst. Evol. Microbiol.">
        <title>Complete genome sequence of Corynebacterium casei LMG S-19264T (=DSM 44701T), isolated from a smear-ripened cheese.</title>
        <authorList>
            <consortium name="US DOE Joint Genome Institute (JGI-PGF)"/>
            <person name="Walter F."/>
            <person name="Albersmeier A."/>
            <person name="Kalinowski J."/>
            <person name="Ruckert C."/>
        </authorList>
    </citation>
    <scope>NUCLEOTIDE SEQUENCE</scope>
    <source>
        <strain evidence="2">NBRC 110023</strain>
    </source>
</reference>
<reference evidence="2" key="2">
    <citation type="submission" date="2023-01" db="EMBL/GenBank/DDBJ databases">
        <title>Draft genome sequence of Agaribacter marinus strain NBRC 110023.</title>
        <authorList>
            <person name="Sun Q."/>
            <person name="Mori K."/>
        </authorList>
    </citation>
    <scope>NUCLEOTIDE SEQUENCE</scope>
    <source>
        <strain evidence="2">NBRC 110023</strain>
    </source>
</reference>
<comment type="caution">
    <text evidence="2">The sequence shown here is derived from an EMBL/GenBank/DDBJ whole genome shotgun (WGS) entry which is preliminary data.</text>
</comment>
<dbReference type="RefSeq" id="WP_284218943.1">
    <property type="nucleotide sequence ID" value="NZ_BSOT01000011.1"/>
</dbReference>
<dbReference type="AlphaFoldDB" id="A0AA37WM29"/>
<evidence type="ECO:0000313" key="2">
    <source>
        <dbReference type="EMBL" id="GLR72530.1"/>
    </source>
</evidence>
<dbReference type="EMBL" id="BSOT01000011">
    <property type="protein sequence ID" value="GLR72530.1"/>
    <property type="molecule type" value="Genomic_DNA"/>
</dbReference>
<gene>
    <name evidence="2" type="ORF">GCM10007852_34380</name>
</gene>
<accession>A0AA37WM29</accession>
<protein>
    <recommendedName>
        <fullName evidence="4">Cytochrome c domain-containing protein</fullName>
    </recommendedName>
</protein>
<evidence type="ECO:0000313" key="3">
    <source>
        <dbReference type="Proteomes" id="UP001156601"/>
    </source>
</evidence>